<name>A0ABQ4Q0Q8_9BURK</name>
<dbReference type="RefSeq" id="WP_220806911.1">
    <property type="nucleotide sequence ID" value="NZ_BPMK01000003.1"/>
</dbReference>
<evidence type="ECO:0000313" key="2">
    <source>
        <dbReference type="Proteomes" id="UP000887222"/>
    </source>
</evidence>
<dbReference type="Pfam" id="PF11142">
    <property type="entry name" value="DUF2917"/>
    <property type="match status" value="1"/>
</dbReference>
<protein>
    <recommendedName>
        <fullName evidence="3">DUF2917 family protein</fullName>
    </recommendedName>
</protein>
<dbReference type="InterPro" id="IPR021317">
    <property type="entry name" value="DUF2917"/>
</dbReference>
<comment type="caution">
    <text evidence="1">The sequence shown here is derived from an EMBL/GenBank/DDBJ whole genome shotgun (WGS) entry which is preliminary data.</text>
</comment>
<evidence type="ECO:0000313" key="1">
    <source>
        <dbReference type="EMBL" id="GIZ50730.1"/>
    </source>
</evidence>
<reference evidence="1 2" key="1">
    <citation type="journal article" date="2022" name="Int. J. Syst. Evol. Microbiol.">
        <title>Noviherbaspirillum aridicola sp. nov., isolated from an arid soil in Pakistan.</title>
        <authorList>
            <person name="Khan I.U."/>
            <person name="Saqib M."/>
            <person name="Amin A."/>
            <person name="Hussain F."/>
            <person name="Li L."/>
            <person name="Liu Y.H."/>
            <person name="Fang B.Z."/>
            <person name="Ahmed I."/>
            <person name="Li W.J."/>
        </authorList>
    </citation>
    <scope>NUCLEOTIDE SEQUENCE [LARGE SCALE GENOMIC DNA]</scope>
    <source>
        <strain evidence="1 2">NCCP-691</strain>
    </source>
</reference>
<evidence type="ECO:0008006" key="3">
    <source>
        <dbReference type="Google" id="ProtNLM"/>
    </source>
</evidence>
<proteinExistence type="predicted"/>
<dbReference type="Proteomes" id="UP000887222">
    <property type="component" value="Unassembled WGS sequence"/>
</dbReference>
<accession>A0ABQ4Q0Q8</accession>
<dbReference type="EMBL" id="BPMK01000003">
    <property type="protein sequence ID" value="GIZ50730.1"/>
    <property type="molecule type" value="Genomic_DNA"/>
</dbReference>
<organism evidence="1 2">
    <name type="scientific">Noviherbaspirillum aridicola</name>
    <dbReference type="NCBI Taxonomy" id="2849687"/>
    <lineage>
        <taxon>Bacteria</taxon>
        <taxon>Pseudomonadati</taxon>
        <taxon>Pseudomonadota</taxon>
        <taxon>Betaproteobacteria</taxon>
        <taxon>Burkholderiales</taxon>
        <taxon>Oxalobacteraceae</taxon>
        <taxon>Noviherbaspirillum</taxon>
    </lineage>
</organism>
<gene>
    <name evidence="1" type="ORF">NCCP691_07440</name>
</gene>
<keyword evidence="2" id="KW-1185">Reference proteome</keyword>
<sequence length="117" mass="12899">MRDLFTNLSHSLNTGEVLSGTAARAETLHIRQGRVWITVEGISHDYFLHAGDSFTAVPGRLTVLQAEQDARIERRRSQPFALLRLAGRLLTRAGRGLTVAPTVKTSLQRDRACNSAC</sequence>